<dbReference type="Proteomes" id="UP000288028">
    <property type="component" value="Unassembled WGS sequence"/>
</dbReference>
<proteinExistence type="predicted"/>
<dbReference type="InterPro" id="IPR027417">
    <property type="entry name" value="P-loop_NTPase"/>
</dbReference>
<dbReference type="CDD" id="cd03214">
    <property type="entry name" value="ABC_Iron-Siderophores_B12_Hemin"/>
    <property type="match status" value="1"/>
</dbReference>
<protein>
    <recommendedName>
        <fullName evidence="4">ABC transporter domain-containing protein</fullName>
    </recommendedName>
</protein>
<dbReference type="SMART" id="SM00382">
    <property type="entry name" value="AAA"/>
    <property type="match status" value="1"/>
</dbReference>
<dbReference type="GO" id="GO:0016887">
    <property type="term" value="F:ATP hydrolysis activity"/>
    <property type="evidence" value="ECO:0007669"/>
    <property type="project" value="InterPro"/>
</dbReference>
<dbReference type="SUPFAM" id="SSF52540">
    <property type="entry name" value="P-loop containing nucleoside triphosphate hydrolases"/>
    <property type="match status" value="1"/>
</dbReference>
<dbReference type="RefSeq" id="WP_126794964.1">
    <property type="nucleotide sequence ID" value="NZ_CP060720.1"/>
</dbReference>
<gene>
    <name evidence="5" type="ORF">CBF28_10340</name>
</gene>
<evidence type="ECO:0000256" key="1">
    <source>
        <dbReference type="ARBA" id="ARBA00022448"/>
    </source>
</evidence>
<dbReference type="InterPro" id="IPR017871">
    <property type="entry name" value="ABC_transporter-like_CS"/>
</dbReference>
<dbReference type="InterPro" id="IPR003439">
    <property type="entry name" value="ABC_transporter-like_ATP-bd"/>
</dbReference>
<dbReference type="AlphaFoldDB" id="A0A430AXB6"/>
<evidence type="ECO:0000259" key="4">
    <source>
        <dbReference type="PROSITE" id="PS50893"/>
    </source>
</evidence>
<keyword evidence="1" id="KW-0813">Transport</keyword>
<dbReference type="GO" id="GO:0005524">
    <property type="term" value="F:ATP binding"/>
    <property type="evidence" value="ECO:0007669"/>
    <property type="project" value="UniProtKB-KW"/>
</dbReference>
<dbReference type="Pfam" id="PF00005">
    <property type="entry name" value="ABC_tran"/>
    <property type="match status" value="1"/>
</dbReference>
<dbReference type="Gene3D" id="3.40.50.300">
    <property type="entry name" value="P-loop containing nucleotide triphosphate hydrolases"/>
    <property type="match status" value="1"/>
</dbReference>
<feature type="domain" description="ABC transporter" evidence="4">
    <location>
        <begin position="3"/>
        <end position="235"/>
    </location>
</feature>
<dbReference type="PROSITE" id="PS00211">
    <property type="entry name" value="ABC_TRANSPORTER_1"/>
    <property type="match status" value="1"/>
</dbReference>
<dbReference type="OrthoDB" id="9787851at2"/>
<dbReference type="PANTHER" id="PTHR42794:SF2">
    <property type="entry name" value="ABC TRANSPORTER ATP-BINDING PROTEIN"/>
    <property type="match status" value="1"/>
</dbReference>
<evidence type="ECO:0000313" key="5">
    <source>
        <dbReference type="EMBL" id="RSU12717.1"/>
    </source>
</evidence>
<dbReference type="GeneID" id="95580153"/>
<dbReference type="FunFam" id="3.40.50.300:FF:000134">
    <property type="entry name" value="Iron-enterobactin ABC transporter ATP-binding protein"/>
    <property type="match status" value="1"/>
</dbReference>
<reference evidence="5 6" key="1">
    <citation type="submission" date="2017-05" db="EMBL/GenBank/DDBJ databases">
        <title>Vagococcus spp. assemblies.</title>
        <authorList>
            <person name="Gulvik C.A."/>
        </authorList>
    </citation>
    <scope>NUCLEOTIDE SEQUENCE [LARGE SCALE GENOMIC DNA]</scope>
    <source>
        <strain evidence="5 6">SS1714</strain>
    </source>
</reference>
<dbReference type="EMBL" id="NGKB01000010">
    <property type="protein sequence ID" value="RSU12717.1"/>
    <property type="molecule type" value="Genomic_DNA"/>
</dbReference>
<accession>A0A430AXB6</accession>
<dbReference type="InterPro" id="IPR003593">
    <property type="entry name" value="AAA+_ATPase"/>
</dbReference>
<dbReference type="PROSITE" id="PS50893">
    <property type="entry name" value="ABC_TRANSPORTER_2"/>
    <property type="match status" value="1"/>
</dbReference>
<dbReference type="PANTHER" id="PTHR42794">
    <property type="entry name" value="HEMIN IMPORT ATP-BINDING PROTEIN HMUV"/>
    <property type="match status" value="1"/>
</dbReference>
<keyword evidence="2" id="KW-0547">Nucleotide-binding</keyword>
<evidence type="ECO:0000256" key="2">
    <source>
        <dbReference type="ARBA" id="ARBA00022741"/>
    </source>
</evidence>
<comment type="caution">
    <text evidence="5">The sequence shown here is derived from an EMBL/GenBank/DDBJ whole genome shotgun (WGS) entry which is preliminary data.</text>
</comment>
<evidence type="ECO:0000256" key="3">
    <source>
        <dbReference type="ARBA" id="ARBA00022840"/>
    </source>
</evidence>
<organism evidence="5 6">
    <name type="scientific">Vagococcus carniphilus</name>
    <dbReference type="NCBI Taxonomy" id="218144"/>
    <lineage>
        <taxon>Bacteria</taxon>
        <taxon>Bacillati</taxon>
        <taxon>Bacillota</taxon>
        <taxon>Bacilli</taxon>
        <taxon>Lactobacillales</taxon>
        <taxon>Enterococcaceae</taxon>
        <taxon>Vagococcus</taxon>
    </lineage>
</organism>
<name>A0A430AXB6_9ENTE</name>
<evidence type="ECO:0000313" key="6">
    <source>
        <dbReference type="Proteomes" id="UP000288028"/>
    </source>
</evidence>
<keyword evidence="6" id="KW-1185">Reference proteome</keyword>
<sequence>MKYEIDHLSVSLSNKDILKELSLTLPKNQFIGIIGPNGSGKSTLLKTLYKGIKDYSGHIVFLGKDLKSWKTKDIAKENAVVAQLNEVNFNFTVLDIVLMGREPHKEWWQVNNVEDLETALDSLEKVGMTKFKDDYFSHLSGGEKQRVILARALAQKAECLILDEPTNHLDVKNQLEFLSLVRDLDLTIISVIHDLNLAANYCDLLYVMKNGEICLQGCPETVLTVSNIKDVFEVDCHVTTIDEQLQICYKII</sequence>
<keyword evidence="3" id="KW-0067">ATP-binding</keyword>